<proteinExistence type="predicted"/>
<dbReference type="EMBL" id="JASSZA010000003">
    <property type="protein sequence ID" value="KAK2116036.1"/>
    <property type="molecule type" value="Genomic_DNA"/>
</dbReference>
<sequence length="129" mass="13582">MDNPDRGNLFSAWVLLGFGEAAELSACPMLLGICPSVGRPVLLLGMNFASSVFSEEWSSLKCPLQNTAAPIPLSLLGKLSLPVFSAEAPPSGSATLITPDQTYSPHHGQVYPPATLLPAPLLNLLLQVD</sequence>
<name>A0ABQ9W335_SAGOE</name>
<accession>A0ABQ9W335</accession>
<reference evidence="1 2" key="1">
    <citation type="submission" date="2023-05" db="EMBL/GenBank/DDBJ databases">
        <title>B98-5 Cell Line De Novo Hybrid Assembly: An Optical Mapping Approach.</title>
        <authorList>
            <person name="Kananen K."/>
            <person name="Auerbach J.A."/>
            <person name="Kautto E."/>
            <person name="Blachly J.S."/>
        </authorList>
    </citation>
    <scope>NUCLEOTIDE SEQUENCE [LARGE SCALE GENOMIC DNA]</scope>
    <source>
        <strain evidence="1">B95-8</strain>
        <tissue evidence="1">Cell line</tissue>
    </source>
</reference>
<comment type="caution">
    <text evidence="1">The sequence shown here is derived from an EMBL/GenBank/DDBJ whole genome shotgun (WGS) entry which is preliminary data.</text>
</comment>
<keyword evidence="2" id="KW-1185">Reference proteome</keyword>
<dbReference type="Proteomes" id="UP001266305">
    <property type="component" value="Unassembled WGS sequence"/>
</dbReference>
<evidence type="ECO:0000313" key="2">
    <source>
        <dbReference type="Proteomes" id="UP001266305"/>
    </source>
</evidence>
<evidence type="ECO:0000313" key="1">
    <source>
        <dbReference type="EMBL" id="KAK2116036.1"/>
    </source>
</evidence>
<gene>
    <name evidence="1" type="ORF">P7K49_006662</name>
</gene>
<organism evidence="1 2">
    <name type="scientific">Saguinus oedipus</name>
    <name type="common">Cotton-top tamarin</name>
    <name type="synonym">Oedipomidas oedipus</name>
    <dbReference type="NCBI Taxonomy" id="9490"/>
    <lineage>
        <taxon>Eukaryota</taxon>
        <taxon>Metazoa</taxon>
        <taxon>Chordata</taxon>
        <taxon>Craniata</taxon>
        <taxon>Vertebrata</taxon>
        <taxon>Euteleostomi</taxon>
        <taxon>Mammalia</taxon>
        <taxon>Eutheria</taxon>
        <taxon>Euarchontoglires</taxon>
        <taxon>Primates</taxon>
        <taxon>Haplorrhini</taxon>
        <taxon>Platyrrhini</taxon>
        <taxon>Cebidae</taxon>
        <taxon>Callitrichinae</taxon>
        <taxon>Saguinus</taxon>
    </lineage>
</organism>
<protein>
    <submittedName>
        <fullName evidence="1">Uncharacterized protein</fullName>
    </submittedName>
</protein>